<name>A0A7I8VVQ3_9ANNE</name>
<proteinExistence type="predicted"/>
<evidence type="ECO:0000313" key="2">
    <source>
        <dbReference type="EMBL" id="CAD5120333.1"/>
    </source>
</evidence>
<sequence>MDRNGSRPKPYSRPKVAARNIEYHPSDAEDEESPLHRPTPPIRSAQKRLIDIGTIDILLEYWKSFGNALAYLLSPNNNSSPCARLIPKEQCTGYLFERLIVSAYGAV</sequence>
<keyword evidence="3" id="KW-1185">Reference proteome</keyword>
<dbReference type="Proteomes" id="UP000549394">
    <property type="component" value="Unassembled WGS sequence"/>
</dbReference>
<dbReference type="AlphaFoldDB" id="A0A7I8VVQ3"/>
<reference evidence="2 3" key="1">
    <citation type="submission" date="2020-08" db="EMBL/GenBank/DDBJ databases">
        <authorList>
            <person name="Hejnol A."/>
        </authorList>
    </citation>
    <scope>NUCLEOTIDE SEQUENCE [LARGE SCALE GENOMIC DNA]</scope>
</reference>
<gene>
    <name evidence="2" type="ORF">DGYR_LOCUS8442</name>
</gene>
<dbReference type="EMBL" id="CAJFCJ010000012">
    <property type="protein sequence ID" value="CAD5120333.1"/>
    <property type="molecule type" value="Genomic_DNA"/>
</dbReference>
<evidence type="ECO:0000256" key="1">
    <source>
        <dbReference type="SAM" id="MobiDB-lite"/>
    </source>
</evidence>
<feature type="region of interest" description="Disordered" evidence="1">
    <location>
        <begin position="1"/>
        <end position="42"/>
    </location>
</feature>
<evidence type="ECO:0000313" key="3">
    <source>
        <dbReference type="Proteomes" id="UP000549394"/>
    </source>
</evidence>
<comment type="caution">
    <text evidence="2">The sequence shown here is derived from an EMBL/GenBank/DDBJ whole genome shotgun (WGS) entry which is preliminary data.</text>
</comment>
<protein>
    <submittedName>
        <fullName evidence="2">DgyrCDS8907</fullName>
    </submittedName>
</protein>
<organism evidence="2 3">
    <name type="scientific">Dimorphilus gyrociliatus</name>
    <dbReference type="NCBI Taxonomy" id="2664684"/>
    <lineage>
        <taxon>Eukaryota</taxon>
        <taxon>Metazoa</taxon>
        <taxon>Spiralia</taxon>
        <taxon>Lophotrochozoa</taxon>
        <taxon>Annelida</taxon>
        <taxon>Polychaeta</taxon>
        <taxon>Polychaeta incertae sedis</taxon>
        <taxon>Dinophilidae</taxon>
        <taxon>Dimorphilus</taxon>
    </lineage>
</organism>
<accession>A0A7I8VVQ3</accession>